<evidence type="ECO:0000256" key="7">
    <source>
        <dbReference type="ARBA" id="ARBA00023170"/>
    </source>
</evidence>
<protein>
    <recommendedName>
        <fullName evidence="9">Gustatory receptor</fullName>
    </recommendedName>
</protein>
<comment type="function">
    <text evidence="9">Plays a role in the sugar gustatory response.</text>
</comment>
<comment type="similarity">
    <text evidence="2">Belongs to the insect chemoreceptor superfamily. Gustatory receptor (GR) family. Gr5a subfamily.</text>
</comment>
<evidence type="ECO:0000256" key="5">
    <source>
        <dbReference type="ARBA" id="ARBA00022989"/>
    </source>
</evidence>
<gene>
    <name evidence="12" type="primary">LOC117566392</name>
</gene>
<keyword evidence="4 10" id="KW-0812">Transmembrane</keyword>
<proteinExistence type="inferred from homology"/>
<keyword evidence="5 10" id="KW-1133">Transmembrane helix</keyword>
<keyword evidence="11" id="KW-1185">Reference proteome</keyword>
<evidence type="ECO:0000256" key="2">
    <source>
        <dbReference type="ARBA" id="ARBA00005327"/>
    </source>
</evidence>
<feature type="transmembrane region" description="Helical" evidence="10">
    <location>
        <begin position="342"/>
        <end position="363"/>
    </location>
</feature>
<dbReference type="AlphaFoldDB" id="A0A6P8WDR1"/>
<dbReference type="RefSeq" id="XP_034101791.1">
    <property type="nucleotide sequence ID" value="XM_034245900.2"/>
</dbReference>
<reference evidence="12" key="1">
    <citation type="submission" date="2025-08" db="UniProtKB">
        <authorList>
            <consortium name="RefSeq"/>
        </authorList>
    </citation>
    <scope>IDENTIFICATION</scope>
    <source>
        <strain evidence="12">15112-1751.03</strain>
        <tissue evidence="12">Whole Adult</tissue>
    </source>
</reference>
<dbReference type="PANTHER" id="PTHR21421">
    <property type="entry name" value="GUSTATORY RECEPTOR"/>
    <property type="match status" value="1"/>
</dbReference>
<dbReference type="Pfam" id="PF06151">
    <property type="entry name" value="Trehalose_recp"/>
    <property type="match status" value="1"/>
</dbReference>
<feature type="transmembrane region" description="Helical" evidence="10">
    <location>
        <begin position="236"/>
        <end position="265"/>
    </location>
</feature>
<evidence type="ECO:0000256" key="1">
    <source>
        <dbReference type="ARBA" id="ARBA00004651"/>
    </source>
</evidence>
<evidence type="ECO:0000256" key="8">
    <source>
        <dbReference type="ARBA" id="ARBA00023224"/>
    </source>
</evidence>
<evidence type="ECO:0000256" key="10">
    <source>
        <dbReference type="SAM" id="Phobius"/>
    </source>
</evidence>
<evidence type="ECO:0000256" key="4">
    <source>
        <dbReference type="ARBA" id="ARBA00022692"/>
    </source>
</evidence>
<dbReference type="GO" id="GO:0007165">
    <property type="term" value="P:signal transduction"/>
    <property type="evidence" value="ECO:0007669"/>
    <property type="project" value="UniProtKB-KW"/>
</dbReference>
<dbReference type="Proteomes" id="UP000515160">
    <property type="component" value="Chromosome 3"/>
</dbReference>
<evidence type="ECO:0000256" key="3">
    <source>
        <dbReference type="ARBA" id="ARBA00022475"/>
    </source>
</evidence>
<sequence>MRQAASTEFFQPNFNILRQLRLKRRQQRALAAHKVRCKDNAKDLEELDTFHRAIRPYLCLARIFGMMPLANVMSPHAKEVKFHLRSTGMCFSALFLLLGGIKTMRIAAKIYQGGINSRSLVSLVFYIMGLIICLNFISFARCWHRLIVPWNEIDIIMLFPPYAPTKISLRVKLFITGCVFGCLTLIEHGLYYASAYTNYHMHMLHCQPNVTEILFSGYMKREFADIFEMLPYNPLFIFYAFFLTGTFSFISNFLDTFIILISMGLAQRFKQFSQRVLKLKNRQVPDALWHELRQHHILLCELMDLVDTNMSSIVLFSCLNNIYFICNRLLTIFTKLRYPVNYAFFWFSLLFLLGRTCAVFLYASRIHEFSELPLEVLYMVPSDNWTEEVQRFTHQINNQFIALSGYRLYYLTRKSFFGMMSTLVYYEFMLLQLDAKDQKGDLPALCA</sequence>
<keyword evidence="7 9" id="KW-0675">Receptor</keyword>
<evidence type="ECO:0000313" key="11">
    <source>
        <dbReference type="Proteomes" id="UP000515160"/>
    </source>
</evidence>
<feature type="transmembrane region" description="Helical" evidence="10">
    <location>
        <begin position="120"/>
        <end position="140"/>
    </location>
</feature>
<evidence type="ECO:0000313" key="12">
    <source>
        <dbReference type="RefSeq" id="XP_034101791.1"/>
    </source>
</evidence>
<dbReference type="OrthoDB" id="5800391at2759"/>
<feature type="transmembrane region" description="Helical" evidence="10">
    <location>
        <begin position="313"/>
        <end position="330"/>
    </location>
</feature>
<evidence type="ECO:0000256" key="6">
    <source>
        <dbReference type="ARBA" id="ARBA00023136"/>
    </source>
</evidence>
<feature type="transmembrane region" description="Helical" evidence="10">
    <location>
        <begin position="86"/>
        <end position="108"/>
    </location>
</feature>
<dbReference type="PANTHER" id="PTHR21421:SF34">
    <property type="entry name" value="GUSTATORY RECEPTOR FOR SUGAR TASTE 61A-RELATED"/>
    <property type="match status" value="1"/>
</dbReference>
<dbReference type="GO" id="GO:0005886">
    <property type="term" value="C:plasma membrane"/>
    <property type="evidence" value="ECO:0007669"/>
    <property type="project" value="UniProtKB-SubCell"/>
</dbReference>
<dbReference type="CTD" id="38098"/>
<comment type="subcellular location">
    <subcellularLocation>
        <location evidence="1">Cell membrane</location>
        <topology evidence="1">Multi-pass membrane protein</topology>
    </subcellularLocation>
</comment>
<dbReference type="GO" id="GO:0033041">
    <property type="term" value="F:sweet taste receptor activity"/>
    <property type="evidence" value="ECO:0007669"/>
    <property type="project" value="TreeGrafter"/>
</dbReference>
<accession>A0A6P8WDR1</accession>
<keyword evidence="3" id="KW-1003">Cell membrane</keyword>
<organism evidence="11 12">
    <name type="scientific">Drosophila albomicans</name>
    <name type="common">Fruit fly</name>
    <dbReference type="NCBI Taxonomy" id="7291"/>
    <lineage>
        <taxon>Eukaryota</taxon>
        <taxon>Metazoa</taxon>
        <taxon>Ecdysozoa</taxon>
        <taxon>Arthropoda</taxon>
        <taxon>Hexapoda</taxon>
        <taxon>Insecta</taxon>
        <taxon>Pterygota</taxon>
        <taxon>Neoptera</taxon>
        <taxon>Endopterygota</taxon>
        <taxon>Diptera</taxon>
        <taxon>Brachycera</taxon>
        <taxon>Muscomorpha</taxon>
        <taxon>Ephydroidea</taxon>
        <taxon>Drosophilidae</taxon>
        <taxon>Drosophila</taxon>
    </lineage>
</organism>
<keyword evidence="8 9" id="KW-0807">Transducer</keyword>
<dbReference type="InterPro" id="IPR009318">
    <property type="entry name" value="Gustatory_rcpt"/>
</dbReference>
<keyword evidence="6 10" id="KW-0472">Membrane</keyword>
<dbReference type="GeneID" id="117566392"/>
<dbReference type="PIRSF" id="PIRSF038981">
    <property type="entry name" value="GRP"/>
    <property type="match status" value="1"/>
</dbReference>
<evidence type="ECO:0000256" key="9">
    <source>
        <dbReference type="PIRNR" id="PIRNR038981"/>
    </source>
</evidence>
<feature type="transmembrane region" description="Helical" evidence="10">
    <location>
        <begin position="173"/>
        <end position="193"/>
    </location>
</feature>
<name>A0A6P8WDR1_DROAB</name>